<dbReference type="SUPFAM" id="SSF51011">
    <property type="entry name" value="Glycosyl hydrolase domain"/>
    <property type="match status" value="1"/>
</dbReference>
<keyword evidence="7 10" id="KW-0326">Glycosidase</keyword>
<dbReference type="Pfam" id="PF06964">
    <property type="entry name" value="Alpha-L-AF_C"/>
    <property type="match status" value="1"/>
</dbReference>
<dbReference type="InterPro" id="IPR013780">
    <property type="entry name" value="Glyco_hydro_b"/>
</dbReference>
<keyword evidence="6" id="KW-0119">Carbohydrate metabolism</keyword>
<evidence type="ECO:0000256" key="6">
    <source>
        <dbReference type="ARBA" id="ARBA00023277"/>
    </source>
</evidence>
<organism evidence="10 11">
    <name type="scientific">Actinoplanes octamycinicus</name>
    <dbReference type="NCBI Taxonomy" id="135948"/>
    <lineage>
        <taxon>Bacteria</taxon>
        <taxon>Bacillati</taxon>
        <taxon>Actinomycetota</taxon>
        <taxon>Actinomycetes</taxon>
        <taxon>Micromonosporales</taxon>
        <taxon>Micromonosporaceae</taxon>
        <taxon>Actinoplanes</taxon>
    </lineage>
</organism>
<reference evidence="10 11" key="1">
    <citation type="submission" date="2020-08" db="EMBL/GenBank/DDBJ databases">
        <title>Sequencing the genomes of 1000 actinobacteria strains.</title>
        <authorList>
            <person name="Klenk H.-P."/>
        </authorList>
    </citation>
    <scope>NUCLEOTIDE SEQUENCE [LARGE SCALE GENOMIC DNA]</scope>
    <source>
        <strain evidence="10 11">DSM 45809</strain>
    </source>
</reference>
<dbReference type="PANTHER" id="PTHR43576:SF3">
    <property type="entry name" value="ALPHA-L-ARABINOFURANOSIDASE C"/>
    <property type="match status" value="1"/>
</dbReference>
<evidence type="ECO:0000256" key="7">
    <source>
        <dbReference type="ARBA" id="ARBA00023295"/>
    </source>
</evidence>
<dbReference type="GO" id="GO:0046556">
    <property type="term" value="F:alpha-L-arabinofuranosidase activity"/>
    <property type="evidence" value="ECO:0007669"/>
    <property type="project" value="UniProtKB-EC"/>
</dbReference>
<accession>A0A7W7H0P2</accession>
<dbReference type="EC" id="3.2.1.55" evidence="4"/>
<protein>
    <recommendedName>
        <fullName evidence="4">non-reducing end alpha-L-arabinofuranosidase</fullName>
        <ecNumber evidence="4">3.2.1.55</ecNumber>
    </recommendedName>
</protein>
<sequence>MESAHLAVDPAFSVAAVDRRLFGSFVEHMGRCVYTGIFEPGHPAADDDGLRTDVLALTRELGVTLVRYPGGNFVSGYRWEDGIGPVGERPRRLDLAWRTIETNAFGLNEFMTWAGRAGVEPMMAVNLGTRGVAEAAELVEYCNLPSGTAAADLRRKHGVAQPHDIRLWCLGNEMDGPWQTGSLTAYEYGRLAARAGHAMRKVDPSIELVACGSSNSSMPTFAAWEATVLEQAYDQVDYLSLHQYYDPDKTDPASFRASAVDLDGFIDAVIATADHVRAKLRRPKRIKLALDEWNVWYQTRFTEPEDRPIAEEPFRLIEDDYTVTDAVVVGNLLISMLRHADRLTVGAQAQLANIIAPIRTEPGGPAWRQTIFHPFAITAGLARGTVLRTAVTGPLMATGEFGDVPALDSVAVHDAERGELVLFVVNRGTEAVPMQLDLRSFRGLEIADHISISDPDPAARNSVAEPDRVTPRRTAGPALDGGTATVLLPPVSWHALRCTVPPKE</sequence>
<dbReference type="InterPro" id="IPR010720">
    <property type="entry name" value="Alpha-L-AF_C"/>
</dbReference>
<dbReference type="Gene3D" id="3.20.20.80">
    <property type="entry name" value="Glycosidases"/>
    <property type="match status" value="1"/>
</dbReference>
<feature type="domain" description="Alpha-L-arabinofuranosidase C-terminal" evidence="9">
    <location>
        <begin position="291"/>
        <end position="492"/>
    </location>
</feature>
<dbReference type="EMBL" id="JACHNB010000001">
    <property type="protein sequence ID" value="MBB4741789.1"/>
    <property type="molecule type" value="Genomic_DNA"/>
</dbReference>
<proteinExistence type="inferred from homology"/>
<comment type="subunit">
    <text evidence="3">Homohexamer; trimer of dimers.</text>
</comment>
<evidence type="ECO:0000256" key="1">
    <source>
        <dbReference type="ARBA" id="ARBA00001462"/>
    </source>
</evidence>
<dbReference type="RefSeq" id="WP_185042233.1">
    <property type="nucleotide sequence ID" value="NZ_BAABFG010000005.1"/>
</dbReference>
<evidence type="ECO:0000256" key="4">
    <source>
        <dbReference type="ARBA" id="ARBA00012670"/>
    </source>
</evidence>
<evidence type="ECO:0000259" key="9">
    <source>
        <dbReference type="SMART" id="SM00813"/>
    </source>
</evidence>
<evidence type="ECO:0000256" key="2">
    <source>
        <dbReference type="ARBA" id="ARBA00007186"/>
    </source>
</evidence>
<comment type="similarity">
    <text evidence="2">Belongs to the glycosyl hydrolase 51 family.</text>
</comment>
<comment type="catalytic activity">
    <reaction evidence="1">
        <text>Hydrolysis of terminal non-reducing alpha-L-arabinofuranoside residues in alpha-L-arabinosides.</text>
        <dbReference type="EC" id="3.2.1.55"/>
    </reaction>
</comment>
<gene>
    <name evidence="10" type="ORF">BJY16_005248</name>
</gene>
<dbReference type="InterPro" id="IPR017853">
    <property type="entry name" value="GH"/>
</dbReference>
<evidence type="ECO:0000313" key="11">
    <source>
        <dbReference type="Proteomes" id="UP000546162"/>
    </source>
</evidence>
<dbReference type="AlphaFoldDB" id="A0A7W7H0P2"/>
<dbReference type="InterPro" id="IPR055235">
    <property type="entry name" value="ASD1_cat"/>
</dbReference>
<dbReference type="GO" id="GO:0046373">
    <property type="term" value="P:L-arabinose metabolic process"/>
    <property type="evidence" value="ECO:0007669"/>
    <property type="project" value="InterPro"/>
</dbReference>
<evidence type="ECO:0000313" key="10">
    <source>
        <dbReference type="EMBL" id="MBB4741789.1"/>
    </source>
</evidence>
<dbReference type="SUPFAM" id="SSF51445">
    <property type="entry name" value="(Trans)glycosidases"/>
    <property type="match status" value="1"/>
</dbReference>
<dbReference type="SMART" id="SM00813">
    <property type="entry name" value="Alpha-L-AF_C"/>
    <property type="match status" value="1"/>
</dbReference>
<dbReference type="Gene3D" id="2.60.40.1180">
    <property type="entry name" value="Golgi alpha-mannosidase II"/>
    <property type="match status" value="1"/>
</dbReference>
<evidence type="ECO:0000256" key="8">
    <source>
        <dbReference type="SAM" id="MobiDB-lite"/>
    </source>
</evidence>
<dbReference type="PANTHER" id="PTHR43576">
    <property type="entry name" value="ALPHA-L-ARABINOFURANOSIDASE C-RELATED"/>
    <property type="match status" value="1"/>
</dbReference>
<dbReference type="Pfam" id="PF22848">
    <property type="entry name" value="ASD1_dom"/>
    <property type="match status" value="1"/>
</dbReference>
<feature type="region of interest" description="Disordered" evidence="8">
    <location>
        <begin position="455"/>
        <end position="481"/>
    </location>
</feature>
<comment type="caution">
    <text evidence="10">The sequence shown here is derived from an EMBL/GenBank/DDBJ whole genome shotgun (WGS) entry which is preliminary data.</text>
</comment>
<dbReference type="GO" id="GO:0000272">
    <property type="term" value="P:polysaccharide catabolic process"/>
    <property type="evidence" value="ECO:0007669"/>
    <property type="project" value="TreeGrafter"/>
</dbReference>
<keyword evidence="5 10" id="KW-0378">Hydrolase</keyword>
<keyword evidence="11" id="KW-1185">Reference proteome</keyword>
<evidence type="ECO:0000256" key="5">
    <source>
        <dbReference type="ARBA" id="ARBA00022801"/>
    </source>
</evidence>
<name>A0A7W7H0P2_9ACTN</name>
<dbReference type="Proteomes" id="UP000546162">
    <property type="component" value="Unassembled WGS sequence"/>
</dbReference>
<evidence type="ECO:0000256" key="3">
    <source>
        <dbReference type="ARBA" id="ARBA00011165"/>
    </source>
</evidence>